<dbReference type="AlphaFoldDB" id="A0A0F9D5S8"/>
<sequence>MICGLKERLTPSTVSAVRLAQMPLNAYFLDCGMVPYSCCEVGGVTHYEDEILVGIAVAKSPASARYIFWKAHQDELGDLNEVEWKATRLVKRDVSLGMGAVYTQPVVVENSSYLWKLTCFDHWGRECGYTDHRVEADELGVSREDWELG</sequence>
<protein>
    <submittedName>
        <fullName evidence="1">Uncharacterized protein</fullName>
    </submittedName>
</protein>
<evidence type="ECO:0000313" key="1">
    <source>
        <dbReference type="EMBL" id="KKL56924.1"/>
    </source>
</evidence>
<proteinExistence type="predicted"/>
<organism evidence="1">
    <name type="scientific">marine sediment metagenome</name>
    <dbReference type="NCBI Taxonomy" id="412755"/>
    <lineage>
        <taxon>unclassified sequences</taxon>
        <taxon>metagenomes</taxon>
        <taxon>ecological metagenomes</taxon>
    </lineage>
</organism>
<name>A0A0F9D5S8_9ZZZZ</name>
<comment type="caution">
    <text evidence="1">The sequence shown here is derived from an EMBL/GenBank/DDBJ whole genome shotgun (WGS) entry which is preliminary data.</text>
</comment>
<gene>
    <name evidence="1" type="ORF">LCGC14_2240530</name>
</gene>
<accession>A0A0F9D5S8</accession>
<reference evidence="1" key="1">
    <citation type="journal article" date="2015" name="Nature">
        <title>Complex archaea that bridge the gap between prokaryotes and eukaryotes.</title>
        <authorList>
            <person name="Spang A."/>
            <person name="Saw J.H."/>
            <person name="Jorgensen S.L."/>
            <person name="Zaremba-Niedzwiedzka K."/>
            <person name="Martijn J."/>
            <person name="Lind A.E."/>
            <person name="van Eijk R."/>
            <person name="Schleper C."/>
            <person name="Guy L."/>
            <person name="Ettema T.J."/>
        </authorList>
    </citation>
    <scope>NUCLEOTIDE SEQUENCE</scope>
</reference>
<dbReference type="EMBL" id="LAZR01030333">
    <property type="protein sequence ID" value="KKL56924.1"/>
    <property type="molecule type" value="Genomic_DNA"/>
</dbReference>